<proteinExistence type="inferred from homology"/>
<dbReference type="GO" id="GO:0004633">
    <property type="term" value="F:phosphopantothenoylcysteine decarboxylase activity"/>
    <property type="evidence" value="ECO:0007669"/>
    <property type="project" value="InterPro"/>
</dbReference>
<dbReference type="PANTHER" id="PTHR14359">
    <property type="entry name" value="HOMO-OLIGOMERIC FLAVIN CONTAINING CYS DECARBOXYLASE FAMILY"/>
    <property type="match status" value="1"/>
</dbReference>
<feature type="domain" description="DNA/pantothenate metabolism flavoprotein C-terminal" evidence="4">
    <location>
        <begin position="189"/>
        <end position="402"/>
    </location>
</feature>
<dbReference type="Gene3D" id="3.40.50.10300">
    <property type="entry name" value="CoaB-like"/>
    <property type="match status" value="1"/>
</dbReference>
<evidence type="ECO:0000313" key="7">
    <source>
        <dbReference type="EMBL" id="CAB4975350.1"/>
    </source>
</evidence>
<evidence type="ECO:0000313" key="8">
    <source>
        <dbReference type="EMBL" id="CAB5024417.1"/>
    </source>
</evidence>
<dbReference type="Pfam" id="PF04127">
    <property type="entry name" value="DFP"/>
    <property type="match status" value="1"/>
</dbReference>
<dbReference type="InterPro" id="IPR007085">
    <property type="entry name" value="DNA/pantothenate-metab_flavo_C"/>
</dbReference>
<dbReference type="EMBL" id="CAFBPQ010000023">
    <property type="protein sequence ID" value="CAB5024417.1"/>
    <property type="molecule type" value="Genomic_DNA"/>
</dbReference>
<dbReference type="InterPro" id="IPR003382">
    <property type="entry name" value="Flavoprotein"/>
</dbReference>
<dbReference type="GO" id="GO:0004632">
    <property type="term" value="F:phosphopantothenate--cysteine ligase activity"/>
    <property type="evidence" value="ECO:0007669"/>
    <property type="project" value="InterPro"/>
</dbReference>
<keyword evidence="1" id="KW-0210">Decarboxylase</keyword>
<sequence>MNELAALRGRRVVLGVTGGIAAYKAVEVCRQLVEAGAHVIPVLTSGAQKFIGALTFSALASEPARTELFGNKDDPIPHTRLGQSADLVIVSPATARFIGKYRAGISDDLLSATLLATRAPVLIAPAMHTEMWEHAAVQENLEVLRQRGVSVVNPESGRLAGGDYGEGRLATPAAIVLAAAKVMARGGDLAGLRVIVTAGGTREPIDPVRFLGNRSSGKMGHALAINAARRGAAVTLITTNPISGPEETSRSISEIVSVVTAQDMYEAVLSRFSSADVVVMAAAVADFRPKVMSPEKIKRSLGAPEIYLEPTPDILAALVERRDRQVLVGFAAETQDVAEQAAEKLRSKGVDLMVANDVSQSDAGFEVDTNRVIVLDSAGGVENLPLQTKTALADVILDRILHLI</sequence>
<evidence type="ECO:0000256" key="1">
    <source>
        <dbReference type="ARBA" id="ARBA00022793"/>
    </source>
</evidence>
<evidence type="ECO:0000313" key="5">
    <source>
        <dbReference type="EMBL" id="CAB4734354.1"/>
    </source>
</evidence>
<dbReference type="SUPFAM" id="SSF52507">
    <property type="entry name" value="Homo-oligomeric flavin-containing Cys decarboxylases, HFCD"/>
    <property type="match status" value="1"/>
</dbReference>
<accession>A0A6J7G0K0</accession>
<name>A0A6J7G0K0_9ZZZZ</name>
<dbReference type="HAMAP" id="MF_02225">
    <property type="entry name" value="CoaBC"/>
    <property type="match status" value="1"/>
</dbReference>
<dbReference type="GO" id="GO:0071513">
    <property type="term" value="C:phosphopantothenoylcysteine decarboxylase complex"/>
    <property type="evidence" value="ECO:0007669"/>
    <property type="project" value="TreeGrafter"/>
</dbReference>
<organism evidence="6">
    <name type="scientific">freshwater metagenome</name>
    <dbReference type="NCBI Taxonomy" id="449393"/>
    <lineage>
        <taxon>unclassified sequences</taxon>
        <taxon>metagenomes</taxon>
        <taxon>ecological metagenomes</taxon>
    </lineage>
</organism>
<dbReference type="GO" id="GO:0010181">
    <property type="term" value="F:FMN binding"/>
    <property type="evidence" value="ECO:0007669"/>
    <property type="project" value="InterPro"/>
</dbReference>
<dbReference type="GO" id="GO:0015941">
    <property type="term" value="P:pantothenate catabolic process"/>
    <property type="evidence" value="ECO:0007669"/>
    <property type="project" value="InterPro"/>
</dbReference>
<dbReference type="EMBL" id="CAEZYK010000117">
    <property type="protein sequence ID" value="CAB4734354.1"/>
    <property type="molecule type" value="Genomic_DNA"/>
</dbReference>
<gene>
    <name evidence="5" type="ORF">UFOPK2683_01486</name>
    <name evidence="6" type="ORF">UFOPK3605_00524</name>
    <name evidence="7" type="ORF">UFOPK3897_00775</name>
    <name evidence="8" type="ORF">UFOPK4121_00859</name>
</gene>
<dbReference type="SUPFAM" id="SSF102645">
    <property type="entry name" value="CoaB-like"/>
    <property type="match status" value="1"/>
</dbReference>
<feature type="domain" description="Flavoprotein" evidence="3">
    <location>
        <begin position="11"/>
        <end position="176"/>
    </location>
</feature>
<dbReference type="Pfam" id="PF02441">
    <property type="entry name" value="Flavoprotein"/>
    <property type="match status" value="1"/>
</dbReference>
<dbReference type="Gene3D" id="3.40.50.1950">
    <property type="entry name" value="Flavin prenyltransferase-like"/>
    <property type="match status" value="1"/>
</dbReference>
<dbReference type="GO" id="GO:0015937">
    <property type="term" value="P:coenzyme A biosynthetic process"/>
    <property type="evidence" value="ECO:0007669"/>
    <property type="project" value="InterPro"/>
</dbReference>
<dbReference type="AlphaFoldDB" id="A0A6J7G0K0"/>
<dbReference type="InterPro" id="IPR036551">
    <property type="entry name" value="Flavin_trans-like"/>
</dbReference>
<evidence type="ECO:0000259" key="3">
    <source>
        <dbReference type="Pfam" id="PF02441"/>
    </source>
</evidence>
<keyword evidence="2" id="KW-0456">Lyase</keyword>
<protein>
    <submittedName>
        <fullName evidence="6">Unannotated protein</fullName>
    </submittedName>
</protein>
<dbReference type="NCBIfam" id="TIGR00521">
    <property type="entry name" value="coaBC_dfp"/>
    <property type="match status" value="1"/>
</dbReference>
<dbReference type="EMBL" id="CAFBOF010000012">
    <property type="protein sequence ID" value="CAB4975350.1"/>
    <property type="molecule type" value="Genomic_DNA"/>
</dbReference>
<evidence type="ECO:0000313" key="6">
    <source>
        <dbReference type="EMBL" id="CAB4901802.1"/>
    </source>
</evidence>
<evidence type="ECO:0000256" key="2">
    <source>
        <dbReference type="ARBA" id="ARBA00023239"/>
    </source>
</evidence>
<evidence type="ECO:0000259" key="4">
    <source>
        <dbReference type="Pfam" id="PF04127"/>
    </source>
</evidence>
<dbReference type="InterPro" id="IPR035929">
    <property type="entry name" value="CoaB-like_sf"/>
</dbReference>
<reference evidence="6" key="1">
    <citation type="submission" date="2020-05" db="EMBL/GenBank/DDBJ databases">
        <authorList>
            <person name="Chiriac C."/>
            <person name="Salcher M."/>
            <person name="Ghai R."/>
            <person name="Kavagutti S V."/>
        </authorList>
    </citation>
    <scope>NUCLEOTIDE SEQUENCE</scope>
</reference>
<dbReference type="PANTHER" id="PTHR14359:SF6">
    <property type="entry name" value="PHOSPHOPANTOTHENOYLCYSTEINE DECARBOXYLASE"/>
    <property type="match status" value="1"/>
</dbReference>
<dbReference type="EMBL" id="CAFBMM010000016">
    <property type="protein sequence ID" value="CAB4901802.1"/>
    <property type="molecule type" value="Genomic_DNA"/>
</dbReference>
<dbReference type="InterPro" id="IPR005252">
    <property type="entry name" value="CoaBC"/>
</dbReference>